<keyword evidence="5" id="KW-0812">Transmembrane</keyword>
<dbReference type="SUPFAM" id="SSF52833">
    <property type="entry name" value="Thioredoxin-like"/>
    <property type="match status" value="1"/>
</dbReference>
<dbReference type="AlphaFoldDB" id="A0A1Y6F187"/>
<feature type="binding site" evidence="3">
    <location>
        <position position="165"/>
    </location>
    <ligand>
        <name>Cu cation</name>
        <dbReference type="ChEBI" id="CHEBI:23378"/>
    </ligand>
</feature>
<reference evidence="8" key="1">
    <citation type="submission" date="2017-04" db="EMBL/GenBank/DDBJ databases">
        <authorList>
            <person name="Varghese N."/>
            <person name="Submissions S."/>
        </authorList>
    </citation>
    <scope>NUCLEOTIDE SEQUENCE [LARGE SCALE GENOMIC DNA]</scope>
</reference>
<organism evidence="7 8">
    <name type="scientific">Devosia lucknowensis</name>
    <dbReference type="NCBI Taxonomy" id="1096929"/>
    <lineage>
        <taxon>Bacteria</taxon>
        <taxon>Pseudomonadati</taxon>
        <taxon>Pseudomonadota</taxon>
        <taxon>Alphaproteobacteria</taxon>
        <taxon>Hyphomicrobiales</taxon>
        <taxon>Devosiaceae</taxon>
        <taxon>Devosia</taxon>
    </lineage>
</organism>
<proteinExistence type="inferred from homology"/>
<keyword evidence="2 3" id="KW-0186">Copper</keyword>
<evidence type="ECO:0000313" key="7">
    <source>
        <dbReference type="EMBL" id="SMQ68605.1"/>
    </source>
</evidence>
<accession>A0A1Y6F187</accession>
<protein>
    <submittedName>
        <fullName evidence="7">Protein SCO1/2</fullName>
    </submittedName>
</protein>
<name>A0A1Y6F187_9HYPH</name>
<keyword evidence="4" id="KW-1015">Disulfide bond</keyword>
<evidence type="ECO:0000259" key="6">
    <source>
        <dbReference type="PROSITE" id="PS51352"/>
    </source>
</evidence>
<dbReference type="Proteomes" id="UP000194474">
    <property type="component" value="Unassembled WGS sequence"/>
</dbReference>
<feature type="transmembrane region" description="Helical" evidence="5">
    <location>
        <begin position="12"/>
        <end position="30"/>
    </location>
</feature>
<dbReference type="RefSeq" id="WP_086469904.1">
    <property type="nucleotide sequence ID" value="NZ_FXWK01000001.1"/>
</dbReference>
<evidence type="ECO:0000313" key="8">
    <source>
        <dbReference type="Proteomes" id="UP000194474"/>
    </source>
</evidence>
<dbReference type="PANTHER" id="PTHR12151">
    <property type="entry name" value="ELECTRON TRANSPORT PROTIN SCO1/SENC FAMILY MEMBER"/>
    <property type="match status" value="1"/>
</dbReference>
<dbReference type="CDD" id="cd02968">
    <property type="entry name" value="SCO"/>
    <property type="match status" value="1"/>
</dbReference>
<gene>
    <name evidence="7" type="ORF">SAMN06295905_1600</name>
</gene>
<keyword evidence="5" id="KW-1133">Transmembrane helix</keyword>
<evidence type="ECO:0000256" key="5">
    <source>
        <dbReference type="SAM" id="Phobius"/>
    </source>
</evidence>
<feature type="domain" description="Thioredoxin" evidence="6">
    <location>
        <begin position="39"/>
        <end position="202"/>
    </location>
</feature>
<dbReference type="InterPro" id="IPR036249">
    <property type="entry name" value="Thioredoxin-like_sf"/>
</dbReference>
<keyword evidence="5" id="KW-0472">Membrane</keyword>
<dbReference type="PROSITE" id="PS51352">
    <property type="entry name" value="THIOREDOXIN_2"/>
    <property type="match status" value="1"/>
</dbReference>
<evidence type="ECO:0000256" key="1">
    <source>
        <dbReference type="ARBA" id="ARBA00010996"/>
    </source>
</evidence>
<dbReference type="Gene3D" id="3.40.30.10">
    <property type="entry name" value="Glutaredoxin"/>
    <property type="match status" value="1"/>
</dbReference>
<feature type="binding site" evidence="3">
    <location>
        <position position="81"/>
    </location>
    <ligand>
        <name>Cu cation</name>
        <dbReference type="ChEBI" id="CHEBI:23378"/>
    </ligand>
</feature>
<keyword evidence="8" id="KW-1185">Reference proteome</keyword>
<dbReference type="Pfam" id="PF02630">
    <property type="entry name" value="SCO1-SenC"/>
    <property type="match status" value="1"/>
</dbReference>
<evidence type="ECO:0000256" key="4">
    <source>
        <dbReference type="PIRSR" id="PIRSR603782-2"/>
    </source>
</evidence>
<evidence type="ECO:0000256" key="3">
    <source>
        <dbReference type="PIRSR" id="PIRSR603782-1"/>
    </source>
</evidence>
<sequence>MAGNFSLRNLRIVLWVLVAVAAGGAAFLAYGPRVSTADAGEAIYAKPFTLVNQAGAQVTQTDFIGRPSAWFYGFTHCPDVCPTALSEMSAILDALGPDADKLQVVFVSVDPERDTPEIMRDYVDYFDPRIAGLTGDLDQVTIMARDRYIFFEKVPMEGGDYTMEHQASIQLVTADGRFFGTLAAEEGFDVRLAKIRRLIDEG</sequence>
<dbReference type="OrthoDB" id="9790194at2"/>
<feature type="binding site" evidence="3">
    <location>
        <position position="77"/>
    </location>
    <ligand>
        <name>Cu cation</name>
        <dbReference type="ChEBI" id="CHEBI:23378"/>
    </ligand>
</feature>
<comment type="similarity">
    <text evidence="1">Belongs to the SCO1/2 family.</text>
</comment>
<keyword evidence="3" id="KW-0479">Metal-binding</keyword>
<dbReference type="PANTHER" id="PTHR12151:SF25">
    <property type="entry name" value="LINALOOL DEHYDRATASE_ISOMERASE DOMAIN-CONTAINING PROTEIN"/>
    <property type="match status" value="1"/>
</dbReference>
<dbReference type="EMBL" id="FXWK01000001">
    <property type="protein sequence ID" value="SMQ68605.1"/>
    <property type="molecule type" value="Genomic_DNA"/>
</dbReference>
<evidence type="ECO:0000256" key="2">
    <source>
        <dbReference type="ARBA" id="ARBA00023008"/>
    </source>
</evidence>
<dbReference type="FunFam" id="3.40.30.10:FF:000013">
    <property type="entry name" value="Blast:Protein SCO1 homolog, mitochondrial"/>
    <property type="match status" value="1"/>
</dbReference>
<dbReference type="InterPro" id="IPR013766">
    <property type="entry name" value="Thioredoxin_domain"/>
</dbReference>
<feature type="disulfide bond" description="Redox-active" evidence="4">
    <location>
        <begin position="77"/>
        <end position="81"/>
    </location>
</feature>
<dbReference type="InterPro" id="IPR003782">
    <property type="entry name" value="SCO1/SenC"/>
</dbReference>
<dbReference type="GO" id="GO:0046872">
    <property type="term" value="F:metal ion binding"/>
    <property type="evidence" value="ECO:0007669"/>
    <property type="project" value="UniProtKB-KW"/>
</dbReference>